<dbReference type="HAMAP" id="MF_00014">
    <property type="entry name" value="Ribosome_mat_RimM"/>
    <property type="match status" value="1"/>
</dbReference>
<dbReference type="GO" id="GO:0042274">
    <property type="term" value="P:ribosomal small subunit biogenesis"/>
    <property type="evidence" value="ECO:0007669"/>
    <property type="project" value="UniProtKB-UniRule"/>
</dbReference>
<dbReference type="NCBIfam" id="TIGR02273">
    <property type="entry name" value="16S_RimM"/>
    <property type="match status" value="1"/>
</dbReference>
<dbReference type="GO" id="GO:0006364">
    <property type="term" value="P:rRNA processing"/>
    <property type="evidence" value="ECO:0007669"/>
    <property type="project" value="UniProtKB-UniRule"/>
</dbReference>
<dbReference type="Gene3D" id="2.30.30.240">
    <property type="entry name" value="PRC-barrel domain"/>
    <property type="match status" value="1"/>
</dbReference>
<reference evidence="9" key="1">
    <citation type="submission" date="2019-06" db="EMBL/GenBank/DDBJ databases">
        <title>Gordonia isolated from sludge of a wastewater treatment plant.</title>
        <authorList>
            <person name="Tamura T."/>
            <person name="Aoyama K."/>
            <person name="Kang Y."/>
            <person name="Saito S."/>
            <person name="Akiyama N."/>
            <person name="Yazawa K."/>
            <person name="Gonoi T."/>
            <person name="Mikami Y."/>
        </authorList>
    </citation>
    <scope>NUCLEOTIDE SEQUENCE [LARGE SCALE GENOMIC DNA]</scope>
    <source>
        <strain evidence="9">NBRC 107697</strain>
    </source>
</reference>
<dbReference type="RefSeq" id="WP_161926910.1">
    <property type="nucleotide sequence ID" value="NZ_BJOU01000001.1"/>
</dbReference>
<keyword evidence="9" id="KW-1185">Reference proteome</keyword>
<keyword evidence="1 5" id="KW-0963">Cytoplasm</keyword>
<evidence type="ECO:0000256" key="1">
    <source>
        <dbReference type="ARBA" id="ARBA00022490"/>
    </source>
</evidence>
<dbReference type="OrthoDB" id="5381335at2"/>
<protein>
    <recommendedName>
        <fullName evidence="5">Ribosome maturation factor RimM</fullName>
    </recommendedName>
</protein>
<dbReference type="PANTHER" id="PTHR33692">
    <property type="entry name" value="RIBOSOME MATURATION FACTOR RIMM"/>
    <property type="match status" value="1"/>
</dbReference>
<evidence type="ECO:0000259" key="7">
    <source>
        <dbReference type="Pfam" id="PF05239"/>
    </source>
</evidence>
<comment type="subunit">
    <text evidence="5">Binds ribosomal protein uS19.</text>
</comment>
<dbReference type="InterPro" id="IPR011033">
    <property type="entry name" value="PRC_barrel-like_sf"/>
</dbReference>
<dbReference type="SUPFAM" id="SSF50447">
    <property type="entry name" value="Translation proteins"/>
    <property type="match status" value="1"/>
</dbReference>
<evidence type="ECO:0000259" key="6">
    <source>
        <dbReference type="Pfam" id="PF01782"/>
    </source>
</evidence>
<gene>
    <name evidence="5 8" type="primary">rimM</name>
    <name evidence="8" type="ORF">nbrc107697_16470</name>
</gene>
<feature type="domain" description="RimM N-terminal" evidence="6">
    <location>
        <begin position="4"/>
        <end position="88"/>
    </location>
</feature>
<accession>A0A7I9UWR8</accession>
<sequence>MDLVIGRVVKPHGVRGELVVDVRTDEPDLRFAPGTSVRGLLPRAKGTRTFTVTAARNHSGRLLVSLEGVAGRDAADELRGVLFVIDAADVDSGDDPDEFYDHELAGLPVRTRDGEEVGTVREVIHLPASDLLAVTAADDGREILIPFVREIVPEVSRGDGIVIDPPDGLLEG</sequence>
<keyword evidence="3 5" id="KW-0698">rRNA processing</keyword>
<comment type="domain">
    <text evidence="5">The PRC barrel domain binds ribosomal protein uS19.</text>
</comment>
<evidence type="ECO:0000256" key="2">
    <source>
        <dbReference type="ARBA" id="ARBA00022517"/>
    </source>
</evidence>
<comment type="subcellular location">
    <subcellularLocation>
        <location evidence="5">Cytoplasm</location>
    </subcellularLocation>
</comment>
<dbReference type="InterPro" id="IPR027275">
    <property type="entry name" value="PRC-brl_dom"/>
</dbReference>
<comment type="caution">
    <text evidence="8">The sequence shown here is derived from an EMBL/GenBank/DDBJ whole genome shotgun (WGS) entry which is preliminary data.</text>
</comment>
<keyword evidence="4 5" id="KW-0143">Chaperone</keyword>
<comment type="function">
    <text evidence="5">An accessory protein needed during the final step in the assembly of 30S ribosomal subunit, possibly for assembly of the head region. Essential for efficient processing of 16S rRNA. May be needed both before and after RbfA during the maturation of 16S rRNA. It has affinity for free ribosomal 30S subunits but not for 70S ribosomes.</text>
</comment>
<dbReference type="PANTHER" id="PTHR33692:SF1">
    <property type="entry name" value="RIBOSOME MATURATION FACTOR RIMM"/>
    <property type="match status" value="1"/>
</dbReference>
<dbReference type="GO" id="GO:0043022">
    <property type="term" value="F:ribosome binding"/>
    <property type="evidence" value="ECO:0007669"/>
    <property type="project" value="InterPro"/>
</dbReference>
<dbReference type="InterPro" id="IPR036976">
    <property type="entry name" value="RimM_N_sf"/>
</dbReference>
<dbReference type="InterPro" id="IPR009000">
    <property type="entry name" value="Transl_B-barrel_sf"/>
</dbReference>
<name>A0A7I9UWR8_9ACTN</name>
<dbReference type="Gene3D" id="2.40.30.60">
    <property type="entry name" value="RimM"/>
    <property type="match status" value="1"/>
</dbReference>
<dbReference type="InterPro" id="IPR002676">
    <property type="entry name" value="RimM_N"/>
</dbReference>
<dbReference type="Pfam" id="PF05239">
    <property type="entry name" value="PRC"/>
    <property type="match status" value="1"/>
</dbReference>
<evidence type="ECO:0000256" key="5">
    <source>
        <dbReference type="HAMAP-Rule" id="MF_00014"/>
    </source>
</evidence>
<evidence type="ECO:0000313" key="9">
    <source>
        <dbReference type="Proteomes" id="UP000444980"/>
    </source>
</evidence>
<dbReference type="GO" id="GO:0005840">
    <property type="term" value="C:ribosome"/>
    <property type="evidence" value="ECO:0007669"/>
    <property type="project" value="InterPro"/>
</dbReference>
<dbReference type="AlphaFoldDB" id="A0A7I9UWR8"/>
<comment type="similarity">
    <text evidence="5">Belongs to the RimM family.</text>
</comment>
<dbReference type="InterPro" id="IPR011961">
    <property type="entry name" value="RimM"/>
</dbReference>
<feature type="domain" description="PRC-barrel" evidence="7">
    <location>
        <begin position="96"/>
        <end position="168"/>
    </location>
</feature>
<dbReference type="Pfam" id="PF01782">
    <property type="entry name" value="RimM"/>
    <property type="match status" value="1"/>
</dbReference>
<dbReference type="SUPFAM" id="SSF50346">
    <property type="entry name" value="PRC-barrel domain"/>
    <property type="match status" value="1"/>
</dbReference>
<evidence type="ECO:0000256" key="3">
    <source>
        <dbReference type="ARBA" id="ARBA00022552"/>
    </source>
</evidence>
<dbReference type="Proteomes" id="UP000444980">
    <property type="component" value="Unassembled WGS sequence"/>
</dbReference>
<proteinExistence type="inferred from homology"/>
<dbReference type="GO" id="GO:0005737">
    <property type="term" value="C:cytoplasm"/>
    <property type="evidence" value="ECO:0007669"/>
    <property type="project" value="UniProtKB-SubCell"/>
</dbReference>
<keyword evidence="2 5" id="KW-0690">Ribosome biogenesis</keyword>
<evidence type="ECO:0000256" key="4">
    <source>
        <dbReference type="ARBA" id="ARBA00023186"/>
    </source>
</evidence>
<evidence type="ECO:0000313" key="8">
    <source>
        <dbReference type="EMBL" id="GED97608.1"/>
    </source>
</evidence>
<organism evidence="8 9">
    <name type="scientific">Gordonia crocea</name>
    <dbReference type="NCBI Taxonomy" id="589162"/>
    <lineage>
        <taxon>Bacteria</taxon>
        <taxon>Bacillati</taxon>
        <taxon>Actinomycetota</taxon>
        <taxon>Actinomycetes</taxon>
        <taxon>Mycobacteriales</taxon>
        <taxon>Gordoniaceae</taxon>
        <taxon>Gordonia</taxon>
    </lineage>
</organism>
<dbReference type="EMBL" id="BJOU01000001">
    <property type="protein sequence ID" value="GED97608.1"/>
    <property type="molecule type" value="Genomic_DNA"/>
</dbReference>